<dbReference type="EMBL" id="QGNW01001142">
    <property type="protein sequence ID" value="RVW53613.1"/>
    <property type="molecule type" value="Genomic_DNA"/>
</dbReference>
<organism evidence="2 3">
    <name type="scientific">Vitis vinifera</name>
    <name type="common">Grape</name>
    <dbReference type="NCBI Taxonomy" id="29760"/>
    <lineage>
        <taxon>Eukaryota</taxon>
        <taxon>Viridiplantae</taxon>
        <taxon>Streptophyta</taxon>
        <taxon>Embryophyta</taxon>
        <taxon>Tracheophyta</taxon>
        <taxon>Spermatophyta</taxon>
        <taxon>Magnoliopsida</taxon>
        <taxon>eudicotyledons</taxon>
        <taxon>Gunneridae</taxon>
        <taxon>Pentapetalae</taxon>
        <taxon>rosids</taxon>
        <taxon>Vitales</taxon>
        <taxon>Vitaceae</taxon>
        <taxon>Viteae</taxon>
        <taxon>Vitis</taxon>
    </lineage>
</organism>
<sequence>MRARLGPQEPGRPRPPVATTRATRPDPMINPVVQNVLPHCDPMVTPMVRNVHPHLAVQQAGRNLPNEPPIGSISKKAEQHALHALLL</sequence>
<evidence type="ECO:0000256" key="1">
    <source>
        <dbReference type="SAM" id="MobiDB-lite"/>
    </source>
</evidence>
<gene>
    <name evidence="2" type="ORF">CK203_069023</name>
</gene>
<protein>
    <submittedName>
        <fullName evidence="2">Uncharacterized protein</fullName>
    </submittedName>
</protein>
<reference evidence="2 3" key="1">
    <citation type="journal article" date="2018" name="PLoS Genet.">
        <title>Population sequencing reveals clonal diversity and ancestral inbreeding in the grapevine cultivar Chardonnay.</title>
        <authorList>
            <person name="Roach M.J."/>
            <person name="Johnson D.L."/>
            <person name="Bohlmann J."/>
            <person name="van Vuuren H.J."/>
            <person name="Jones S.J."/>
            <person name="Pretorius I.S."/>
            <person name="Schmidt S.A."/>
            <person name="Borneman A.R."/>
        </authorList>
    </citation>
    <scope>NUCLEOTIDE SEQUENCE [LARGE SCALE GENOMIC DNA]</scope>
    <source>
        <strain evidence="3">cv. Chardonnay</strain>
        <tissue evidence="2">Leaf</tissue>
    </source>
</reference>
<comment type="caution">
    <text evidence="2">The sequence shown here is derived from an EMBL/GenBank/DDBJ whole genome shotgun (WGS) entry which is preliminary data.</text>
</comment>
<dbReference type="AlphaFoldDB" id="A0A438F0Y3"/>
<accession>A0A438F0Y3</accession>
<dbReference type="Proteomes" id="UP000288805">
    <property type="component" value="Unassembled WGS sequence"/>
</dbReference>
<evidence type="ECO:0000313" key="3">
    <source>
        <dbReference type="Proteomes" id="UP000288805"/>
    </source>
</evidence>
<feature type="region of interest" description="Disordered" evidence="1">
    <location>
        <begin position="1"/>
        <end position="29"/>
    </location>
</feature>
<name>A0A438F0Y3_VITVI</name>
<proteinExistence type="predicted"/>
<evidence type="ECO:0000313" key="2">
    <source>
        <dbReference type="EMBL" id="RVW53613.1"/>
    </source>
</evidence>